<dbReference type="Pfam" id="PF13481">
    <property type="entry name" value="AAA_25"/>
    <property type="match status" value="1"/>
</dbReference>
<keyword evidence="3" id="KW-1185">Reference proteome</keyword>
<sequence length="503" mass="55369">MTQFLDRASRARPVARRCRRLAMRRHVHHRHALAEKAPRFIAQSPAMNLAYTPTRKRARVKHLHPPFLPASHAAAWGSPPQRRCDDRIGDPGPLRRPPGEAERSPAPDVGPAHRPLRRPRQPDHLYVARSRGRSPPARAPPPGPVRRHGHGSRSHRRMDHCTHHRHHLGVDLMNTFNNDDACFANIVSTTAPTRWTAQELLELDFPEIKWAVEGWIAEGVTVLAGAPKIGKSWLCLDLALAVASGGVVFGNIDVDQGAVLYAALEDTGRRLRDRLRLVLNDRPAPSGLTFETQARPFNDMLDYIRGWVDHTPDARLVIIDVLSKIRPANVKNDYAEDYRVMSAIKKVADECGVAIVVVHHKRKQEATDPLDQISGTNGITGAADASMVLSRPRTSPEASLFITGRDVEEKESPLMWDASAHRWILLDGPVGLGDGAARTIYNYLASGVTATPTEIAKATGLPDGTIKGTLTRMIDADQVSRTKGRYFVAATTPDGHATGLVLV</sequence>
<evidence type="ECO:0000256" key="1">
    <source>
        <dbReference type="SAM" id="MobiDB-lite"/>
    </source>
</evidence>
<dbReference type="AlphaFoldDB" id="A0A5B1L5G6"/>
<comment type="caution">
    <text evidence="2">The sequence shown here is derived from an EMBL/GenBank/DDBJ whole genome shotgun (WGS) entry which is preliminary data.</text>
</comment>
<reference evidence="2 3" key="2">
    <citation type="submission" date="2019-09" db="EMBL/GenBank/DDBJ databases">
        <authorList>
            <person name="Jin C."/>
        </authorList>
    </citation>
    <scope>NUCLEOTIDE SEQUENCE [LARGE SCALE GENOMIC DNA]</scope>
    <source>
        <strain evidence="2 3">BN130099</strain>
    </source>
</reference>
<reference evidence="2 3" key="1">
    <citation type="submission" date="2019-09" db="EMBL/GenBank/DDBJ databases">
        <title>Nocardioides panacisoli sp. nov., isolated from the soil of a ginseng field.</title>
        <authorList>
            <person name="Cho C."/>
        </authorList>
    </citation>
    <scope>NUCLEOTIDE SEQUENCE [LARGE SCALE GENOMIC DNA]</scope>
    <source>
        <strain evidence="2 3">BN130099</strain>
    </source>
</reference>
<dbReference type="Proteomes" id="UP000325003">
    <property type="component" value="Unassembled WGS sequence"/>
</dbReference>
<protein>
    <submittedName>
        <fullName evidence="2">AAA family ATPase</fullName>
    </submittedName>
</protein>
<evidence type="ECO:0000313" key="2">
    <source>
        <dbReference type="EMBL" id="KAA1414999.1"/>
    </source>
</evidence>
<accession>A0A5B1L5G6</accession>
<gene>
    <name evidence="2" type="ORF">F0U44_22115</name>
</gene>
<organism evidence="2 3">
    <name type="scientific">Nocardioides humilatus</name>
    <dbReference type="NCBI Taxonomy" id="2607660"/>
    <lineage>
        <taxon>Bacteria</taxon>
        <taxon>Bacillati</taxon>
        <taxon>Actinomycetota</taxon>
        <taxon>Actinomycetes</taxon>
        <taxon>Propionibacteriales</taxon>
        <taxon>Nocardioidaceae</taxon>
        <taxon>Nocardioides</taxon>
    </lineage>
</organism>
<dbReference type="SUPFAM" id="SSF52540">
    <property type="entry name" value="P-loop containing nucleoside triphosphate hydrolases"/>
    <property type="match status" value="1"/>
</dbReference>
<proteinExistence type="predicted"/>
<feature type="region of interest" description="Disordered" evidence="1">
    <location>
        <begin position="71"/>
        <end position="158"/>
    </location>
</feature>
<dbReference type="EMBL" id="VUJV01000017">
    <property type="protein sequence ID" value="KAA1414999.1"/>
    <property type="molecule type" value="Genomic_DNA"/>
</dbReference>
<dbReference type="Gene3D" id="3.40.50.300">
    <property type="entry name" value="P-loop containing nucleotide triphosphate hydrolases"/>
    <property type="match status" value="1"/>
</dbReference>
<feature type="compositionally biased region" description="Low complexity" evidence="1">
    <location>
        <begin position="127"/>
        <end position="136"/>
    </location>
</feature>
<feature type="compositionally biased region" description="Basic residues" evidence="1">
    <location>
        <begin position="145"/>
        <end position="158"/>
    </location>
</feature>
<evidence type="ECO:0000313" key="3">
    <source>
        <dbReference type="Proteomes" id="UP000325003"/>
    </source>
</evidence>
<dbReference type="InterPro" id="IPR027417">
    <property type="entry name" value="P-loop_NTPase"/>
</dbReference>
<name>A0A5B1L5G6_9ACTN</name>